<keyword evidence="2 4" id="KW-0378">Hydrolase</keyword>
<dbReference type="GO" id="GO:0045490">
    <property type="term" value="P:pectin catabolic process"/>
    <property type="evidence" value="ECO:0007669"/>
    <property type="project" value="UniProtKB-UniRule"/>
</dbReference>
<dbReference type="InterPro" id="IPR012334">
    <property type="entry name" value="Pectin_lyas_fold"/>
</dbReference>
<dbReference type="GO" id="GO:0042545">
    <property type="term" value="P:cell wall modification"/>
    <property type="evidence" value="ECO:0007669"/>
    <property type="project" value="UniProtKB-UniRule"/>
</dbReference>
<dbReference type="Proteomes" id="UP000190951">
    <property type="component" value="Chromosome"/>
</dbReference>
<dbReference type="KEGG" id="crw:CROST_043070"/>
<comment type="similarity">
    <text evidence="1">Belongs to the pectinesterase family.</text>
</comment>
<sequence length="321" mass="36355">MITVSKDGKSQFTSIQKAVDSIPDNNKERVVITVESGVYKEKLSIRKPNVTLIGEDKENTIITFNDSADTLMENGERMRTFNSYTMFVDGDDFICENITIENTAGDGDLVGQAVALYADGDRMIVKNCRLIANQDTLFTGPLPPRPIEGNNFGGPKDGTERRDTRQYYENCYIRGDIDFIFGSATAVFNKCEMFSNNKNKEVNGFVTAASTPEGKEFGYVFFDCKFMSDAKKHTVYLGRPWRDYAKTVLIRCYLGEHIIEEGFHNWNKSNAERESYYAEYGSYGPGAYGKRPKWTHALTEEEAEKYSISNILRGADNWKVI</sequence>
<dbReference type="PANTHER" id="PTHR31321">
    <property type="entry name" value="ACYL-COA THIOESTER HYDROLASE YBHC-RELATED"/>
    <property type="match status" value="1"/>
</dbReference>
<evidence type="ECO:0000313" key="6">
    <source>
        <dbReference type="Proteomes" id="UP000190951"/>
    </source>
</evidence>
<name>A0A1S8LHL3_9CLOT</name>
<dbReference type="SUPFAM" id="SSF51126">
    <property type="entry name" value="Pectin lyase-like"/>
    <property type="match status" value="1"/>
</dbReference>
<dbReference type="STRING" id="84029.CROST_08370"/>
<dbReference type="InterPro" id="IPR000070">
    <property type="entry name" value="Pectinesterase_cat"/>
</dbReference>
<dbReference type="Pfam" id="PF01095">
    <property type="entry name" value="Pectinesterase"/>
    <property type="match status" value="2"/>
</dbReference>
<comment type="catalytic activity">
    <reaction evidence="4">
        <text>[(1-&gt;4)-alpha-D-galacturonosyl methyl ester](n) + n H2O = [(1-&gt;4)-alpha-D-galacturonosyl](n) + n methanol + n H(+)</text>
        <dbReference type="Rhea" id="RHEA:22380"/>
        <dbReference type="Rhea" id="RHEA-COMP:14570"/>
        <dbReference type="Rhea" id="RHEA-COMP:14573"/>
        <dbReference type="ChEBI" id="CHEBI:15377"/>
        <dbReference type="ChEBI" id="CHEBI:15378"/>
        <dbReference type="ChEBI" id="CHEBI:17790"/>
        <dbReference type="ChEBI" id="CHEBI:140522"/>
        <dbReference type="ChEBI" id="CHEBI:140523"/>
        <dbReference type="EC" id="3.1.1.11"/>
    </reaction>
</comment>
<dbReference type="Gene3D" id="2.160.20.10">
    <property type="entry name" value="Single-stranded right-handed beta-helix, Pectin lyase-like"/>
    <property type="match status" value="1"/>
</dbReference>
<evidence type="ECO:0000256" key="2">
    <source>
        <dbReference type="ARBA" id="ARBA00022801"/>
    </source>
</evidence>
<evidence type="ECO:0000256" key="3">
    <source>
        <dbReference type="ARBA" id="ARBA00023085"/>
    </source>
</evidence>
<protein>
    <recommendedName>
        <fullName evidence="4">Pectinesterase</fullName>
        <ecNumber evidence="4">3.1.1.11</ecNumber>
    </recommendedName>
</protein>
<evidence type="ECO:0000313" key="5">
    <source>
        <dbReference type="EMBL" id="URZ13541.1"/>
    </source>
</evidence>
<dbReference type="InterPro" id="IPR033131">
    <property type="entry name" value="Pectinesterase_Asp_AS"/>
</dbReference>
<dbReference type="InterPro" id="IPR011050">
    <property type="entry name" value="Pectin_lyase_fold/virulence"/>
</dbReference>
<reference evidence="5 6" key="1">
    <citation type="submission" date="2022-04" db="EMBL/GenBank/DDBJ databases">
        <title>Genome sequence of C. roseum typestrain.</title>
        <authorList>
            <person name="Poehlein A."/>
            <person name="Schoch T."/>
            <person name="Duerre P."/>
            <person name="Daniel R."/>
        </authorList>
    </citation>
    <scope>NUCLEOTIDE SEQUENCE [LARGE SCALE GENOMIC DNA]</scope>
    <source>
        <strain evidence="5 6">DSM 7320</strain>
    </source>
</reference>
<gene>
    <name evidence="5" type="primary">pemA_4</name>
    <name evidence="5" type="ORF">CROST_043070</name>
</gene>
<organism evidence="5 6">
    <name type="scientific">Clostridium felsineum</name>
    <dbReference type="NCBI Taxonomy" id="36839"/>
    <lineage>
        <taxon>Bacteria</taxon>
        <taxon>Bacillati</taxon>
        <taxon>Bacillota</taxon>
        <taxon>Clostridia</taxon>
        <taxon>Eubacteriales</taxon>
        <taxon>Clostridiaceae</taxon>
        <taxon>Clostridium</taxon>
    </lineage>
</organism>
<dbReference type="PANTHER" id="PTHR31321:SF57">
    <property type="entry name" value="PECTINESTERASE 53-RELATED"/>
    <property type="match status" value="1"/>
</dbReference>
<dbReference type="EMBL" id="CP096983">
    <property type="protein sequence ID" value="URZ13541.1"/>
    <property type="molecule type" value="Genomic_DNA"/>
</dbReference>
<dbReference type="GO" id="GO:0009279">
    <property type="term" value="C:cell outer membrane"/>
    <property type="evidence" value="ECO:0007669"/>
    <property type="project" value="TreeGrafter"/>
</dbReference>
<dbReference type="AlphaFoldDB" id="A0A1S8LHL3"/>
<keyword evidence="6" id="KW-1185">Reference proteome</keyword>
<evidence type="ECO:0000256" key="4">
    <source>
        <dbReference type="RuleBase" id="RU000589"/>
    </source>
</evidence>
<dbReference type="EC" id="3.1.1.11" evidence="4"/>
<accession>A0A1S8LHL3</accession>
<evidence type="ECO:0000256" key="1">
    <source>
        <dbReference type="ARBA" id="ARBA00008891"/>
    </source>
</evidence>
<dbReference type="RefSeq" id="WP_410170703.1">
    <property type="nucleotide sequence ID" value="NZ_CP096983.1"/>
</dbReference>
<dbReference type="PROSITE" id="PS00503">
    <property type="entry name" value="PECTINESTERASE_2"/>
    <property type="match status" value="1"/>
</dbReference>
<comment type="pathway">
    <text evidence="4">Glycan metabolism; pectin degradation; 2-dehydro-3-deoxy-D-gluconate from pectin: step 1/5.</text>
</comment>
<keyword evidence="3 4" id="KW-0063">Aspartyl esterase</keyword>
<proteinExistence type="inferred from homology"/>
<dbReference type="GO" id="GO:0030599">
    <property type="term" value="F:pectinesterase activity"/>
    <property type="evidence" value="ECO:0007669"/>
    <property type="project" value="UniProtKB-UniRule"/>
</dbReference>